<dbReference type="Proteomes" id="UP000266841">
    <property type="component" value="Unassembled WGS sequence"/>
</dbReference>
<proteinExistence type="predicted"/>
<dbReference type="eggNOG" id="ENOG502SVQE">
    <property type="taxonomic scope" value="Eukaryota"/>
</dbReference>
<dbReference type="InterPro" id="IPR027417">
    <property type="entry name" value="P-loop_NTPase"/>
</dbReference>
<evidence type="ECO:0000313" key="3">
    <source>
        <dbReference type="EMBL" id="EJK67817.1"/>
    </source>
</evidence>
<accession>K0TBG7</accession>
<evidence type="ECO:0000259" key="2">
    <source>
        <dbReference type="Pfam" id="PF00270"/>
    </source>
</evidence>
<evidence type="ECO:0000313" key="4">
    <source>
        <dbReference type="Proteomes" id="UP000266841"/>
    </source>
</evidence>
<organism evidence="3 4">
    <name type="scientific">Thalassiosira oceanica</name>
    <name type="common">Marine diatom</name>
    <dbReference type="NCBI Taxonomy" id="159749"/>
    <lineage>
        <taxon>Eukaryota</taxon>
        <taxon>Sar</taxon>
        <taxon>Stramenopiles</taxon>
        <taxon>Ochrophyta</taxon>
        <taxon>Bacillariophyta</taxon>
        <taxon>Coscinodiscophyceae</taxon>
        <taxon>Thalassiosirophycidae</taxon>
        <taxon>Thalassiosirales</taxon>
        <taxon>Thalassiosiraceae</taxon>
        <taxon>Thalassiosira</taxon>
    </lineage>
</organism>
<protein>
    <recommendedName>
        <fullName evidence="2">DEAD/DEAH-box helicase domain-containing protein</fullName>
    </recommendedName>
</protein>
<comment type="caution">
    <text evidence="3">The sequence shown here is derived from an EMBL/GenBank/DDBJ whole genome shotgun (WGS) entry which is preliminary data.</text>
</comment>
<feature type="compositionally biased region" description="Pro residues" evidence="1">
    <location>
        <begin position="28"/>
        <end position="39"/>
    </location>
</feature>
<feature type="non-terminal residue" evidence="3">
    <location>
        <position position="907"/>
    </location>
</feature>
<name>K0TBG7_THAOC</name>
<keyword evidence="4" id="KW-1185">Reference proteome</keyword>
<dbReference type="EMBL" id="AGNL01012568">
    <property type="protein sequence ID" value="EJK67817.1"/>
    <property type="molecule type" value="Genomic_DNA"/>
</dbReference>
<feature type="domain" description="DEAD/DEAH-box helicase" evidence="2">
    <location>
        <begin position="795"/>
        <end position="874"/>
    </location>
</feature>
<dbReference type="Pfam" id="PF00270">
    <property type="entry name" value="DEAD"/>
    <property type="match status" value="1"/>
</dbReference>
<evidence type="ECO:0000256" key="1">
    <source>
        <dbReference type="SAM" id="MobiDB-lite"/>
    </source>
</evidence>
<reference evidence="3 4" key="1">
    <citation type="journal article" date="2012" name="Genome Biol.">
        <title>Genome and low-iron response of an oceanic diatom adapted to chronic iron limitation.</title>
        <authorList>
            <person name="Lommer M."/>
            <person name="Specht M."/>
            <person name="Roy A.S."/>
            <person name="Kraemer L."/>
            <person name="Andreson R."/>
            <person name="Gutowska M.A."/>
            <person name="Wolf J."/>
            <person name="Bergner S.V."/>
            <person name="Schilhabel M.B."/>
            <person name="Klostermeier U.C."/>
            <person name="Beiko R.G."/>
            <person name="Rosenstiel P."/>
            <person name="Hippler M."/>
            <person name="Laroche J."/>
        </authorList>
    </citation>
    <scope>NUCLEOTIDE SEQUENCE [LARGE SCALE GENOMIC DNA]</scope>
    <source>
        <strain evidence="3 4">CCMP1005</strain>
    </source>
</reference>
<gene>
    <name evidence="3" type="ORF">THAOC_11093</name>
</gene>
<dbReference type="GO" id="GO:0003676">
    <property type="term" value="F:nucleic acid binding"/>
    <property type="evidence" value="ECO:0007669"/>
    <property type="project" value="InterPro"/>
</dbReference>
<dbReference type="InterPro" id="IPR011545">
    <property type="entry name" value="DEAD/DEAH_box_helicase_dom"/>
</dbReference>
<dbReference type="Gene3D" id="3.40.50.300">
    <property type="entry name" value="P-loop containing nucleotide triphosphate hydrolases"/>
    <property type="match status" value="1"/>
</dbReference>
<feature type="region of interest" description="Disordered" evidence="1">
    <location>
        <begin position="1"/>
        <end position="45"/>
    </location>
</feature>
<dbReference type="GO" id="GO:0005524">
    <property type="term" value="F:ATP binding"/>
    <property type="evidence" value="ECO:0007669"/>
    <property type="project" value="InterPro"/>
</dbReference>
<dbReference type="AlphaFoldDB" id="K0TBG7"/>
<dbReference type="SUPFAM" id="SSF52540">
    <property type="entry name" value="P-loop containing nucleoside triphosphate hydrolases"/>
    <property type="match status" value="1"/>
</dbReference>
<sequence>MRMPSIEEMSCEQSGKKEGAASLDSPSAPLPPLRHPSPTPVGVSADQPGQMEPMACQMTGAGGLSGPVLQSGTPALPSKLTFPNKPVIGGSSFLATESEIKQVSTHNYIPARVSANKNSVIGGGHTFLALESEINQVCTHKYIPTRISAEELAMEQIQQCFSQESSERAEHLRSIFIPLMPGRNGNQCQLNQRKDDGVCCGYSRLVGQSLHGTLVGLVHAMDNKLPISDECVSLMLSATETYFETCANNDVIQLTAGHRHQVYRVGVVSSTVNGDEDLIRQETFTVSNCTKACCLEIMRLIRFAHNCKSPLVEEHKKQIWKIFSSVNDQGGTMSLDEQRAEAVRRILDTTIIPGLMLTFLSEPPEKANGSTLVRMYLAARSCMAQGANGDRLDLRSNNEISKMCNALVRGMRHGLCSWINMKAIELQDDRIFSDYVQKMFAIVAKSPNTDFVCTLLRAARALQNKTPTQVHKAVDTSNGTVQVQTYEVKRSVWSRLIGKTIDVLREHMLPWFGNADVLNLFLDPRNALVFSTDPHFCKVTITMGFKTEEFKLANLITDFGSAPQHSFTTILVHIQIAMSYLSYGALRGTEIERIPKFDKFQFLLNRLTFQTSSEKGTNHGVVKNRMVTHIMSQTLSRITIVFYLVVVERLQKSVQIPSDEKLRELRNTSVAQLLNLQSTPGTKITRDIMATIANFLCPNLYAKLTVTDAMARQFHHTPRVHEMSYSSSQISVDTNGNNISQSITLATEWHSALGEPRHDSEVQHAETVYREPSSTDLNTVAAIAYSNPAASVTGVQNLSVRHVLSQNRHLIVKSGCGTGKSGVYILPLLYARSFGVRAKKFLVISPYNALLSQHVQQARPYALIWPLKISFKMSHSPQGSSGSSLPHVQSQHHVEMTLFGAVCFHPK</sequence>